<dbReference type="Proteomes" id="UP000244754">
    <property type="component" value="Chromosome"/>
</dbReference>
<dbReference type="InterPro" id="IPR007421">
    <property type="entry name" value="Schlafen_AlbA_2_dom"/>
</dbReference>
<dbReference type="InterPro" id="IPR036390">
    <property type="entry name" value="WH_DNA-bd_sf"/>
</dbReference>
<dbReference type="PANTHER" id="PTHR30595:SF6">
    <property type="entry name" value="SCHLAFEN ALBA-2 DOMAIN-CONTAINING PROTEIN"/>
    <property type="match status" value="1"/>
</dbReference>
<dbReference type="InterPro" id="IPR038461">
    <property type="entry name" value="Schlafen_AlbA_2_dom_sf"/>
</dbReference>
<protein>
    <submittedName>
        <fullName evidence="2">Uncharacterized protein</fullName>
    </submittedName>
</protein>
<accession>A0A2S0WBN5</accession>
<evidence type="ECO:0000313" key="3">
    <source>
        <dbReference type="Proteomes" id="UP000244754"/>
    </source>
</evidence>
<organism evidence="2 3">
    <name type="scientific">Corynebacterium liangguodongii</name>
    <dbReference type="NCBI Taxonomy" id="2079535"/>
    <lineage>
        <taxon>Bacteria</taxon>
        <taxon>Bacillati</taxon>
        <taxon>Actinomycetota</taxon>
        <taxon>Actinomycetes</taxon>
        <taxon>Mycobacteriales</taxon>
        <taxon>Corynebacteriaceae</taxon>
        <taxon>Corynebacterium</taxon>
    </lineage>
</organism>
<dbReference type="InterPro" id="IPR038475">
    <property type="entry name" value="RecG_C_sf"/>
</dbReference>
<proteinExistence type="predicted"/>
<sequence>MPAGGAIVLGVDPEQDFAVVGLPAPAQAQLEISQLVQDAIAPAPELTFDFVDVDSHIVLIIDVAGRRGDEFSTYEGVAYLRRGGANAELTPDDVALLQPGQGRRGDFEPVLGVGTAQLSGGAVEKVVDKARAAKKHFAAIDDDAALLELLGVVSKDGEVRVAGLYALGAYPQSIFEALGVILRIEGVGDEVVTGALPELLERAERAVADHAPQLPAETVRTVLADALLHRDLTASLDAGRQVEVEITGRAVTVTSPGRMPANERLRRIAALLETSDGRPVFGFAPLAQLATRRAFFEHGLREPRTIDAAVATTVVFPLTPRLSEAESQWLTSISGLLTPLQGDILVRLRGGEELTPEALAAGEYPWYDGEKVSEAIAGLEHSGLLYRYNGIYKLKGQAAEQPESARSGTRRRRRRRRRKNNREVVVGALEKLGTATVSELESETKLSKTQIRYVLNTLIEASSATMEGGRGQRRTTYTLVEGDKPLDRGVSAVDEVVGAVDEGRGVGE</sequence>
<dbReference type="Pfam" id="PF04326">
    <property type="entry name" value="SLFN_AlbA_2"/>
    <property type="match status" value="1"/>
</dbReference>
<dbReference type="EMBL" id="CP026948">
    <property type="protein sequence ID" value="AWB83175.1"/>
    <property type="molecule type" value="Genomic_DNA"/>
</dbReference>
<evidence type="ECO:0000256" key="1">
    <source>
        <dbReference type="SAM" id="MobiDB-lite"/>
    </source>
</evidence>
<dbReference type="Gene3D" id="3.30.565.60">
    <property type="match status" value="1"/>
</dbReference>
<dbReference type="AlphaFoldDB" id="A0A2S0WBN5"/>
<dbReference type="Gene3D" id="3.30.950.30">
    <property type="entry name" value="Schlafen, AAA domain"/>
    <property type="match status" value="1"/>
</dbReference>
<name>A0A2S0WBN5_9CORY</name>
<dbReference type="PANTHER" id="PTHR30595">
    <property type="entry name" value="GLPR-RELATED TRANSCRIPTIONAL REPRESSOR"/>
    <property type="match status" value="1"/>
</dbReference>
<dbReference type="SUPFAM" id="SSF46785">
    <property type="entry name" value="Winged helix' DNA-binding domain"/>
    <property type="match status" value="1"/>
</dbReference>
<feature type="region of interest" description="Disordered" evidence="1">
    <location>
        <begin position="398"/>
        <end position="420"/>
    </location>
</feature>
<reference evidence="3" key="1">
    <citation type="submission" date="2018-01" db="EMBL/GenBank/DDBJ databases">
        <authorList>
            <person name="Li J."/>
        </authorList>
    </citation>
    <scope>NUCLEOTIDE SEQUENCE [LARGE SCALE GENOMIC DNA]</scope>
    <source>
        <strain evidence="3">2184</strain>
    </source>
</reference>
<evidence type="ECO:0000313" key="2">
    <source>
        <dbReference type="EMBL" id="AWB83175.1"/>
    </source>
</evidence>
<keyword evidence="3" id="KW-1185">Reference proteome</keyword>
<dbReference type="KEGG" id="clia:C3E79_00665"/>
<gene>
    <name evidence="2" type="ORF">C3E79_00665</name>
</gene>
<feature type="compositionally biased region" description="Basic residues" evidence="1">
    <location>
        <begin position="408"/>
        <end position="420"/>
    </location>
</feature>